<reference evidence="1 4" key="2">
    <citation type="submission" date="2018-11" db="EMBL/GenBank/DDBJ databases">
        <title>Proposal to divide the Flavobacteriaceae and reorganize its genera based on Amino Acid Identity values calculated from whole genome sequences.</title>
        <authorList>
            <person name="Nicholson A.C."/>
            <person name="Gulvik C.A."/>
            <person name="Whitney A.M."/>
            <person name="Humrighouse B.W."/>
            <person name="Bell M."/>
            <person name="Holmes B."/>
            <person name="Steigerwalt A.G."/>
            <person name="Villarma A."/>
            <person name="Sheth M."/>
            <person name="Batra D."/>
            <person name="Pryor J."/>
            <person name="Bernardet J.-F."/>
            <person name="Hugo C."/>
            <person name="Kampfer P."/>
            <person name="Newman J."/>
            <person name="McQuiston J.R."/>
        </authorList>
    </citation>
    <scope>NUCLEOTIDE SEQUENCE [LARGE SCALE GENOMIC DNA]</scope>
    <source>
        <strain evidence="1 4">DSM 16927</strain>
    </source>
</reference>
<dbReference type="EMBL" id="FTNZ01000003">
    <property type="protein sequence ID" value="SIS34237.1"/>
    <property type="molecule type" value="Genomic_DNA"/>
</dbReference>
<dbReference type="KEGG" id="cjt:EG359_17295"/>
<organism evidence="2 3">
    <name type="scientific">Chryseobacterium joostei</name>
    <dbReference type="NCBI Taxonomy" id="112234"/>
    <lineage>
        <taxon>Bacteria</taxon>
        <taxon>Pseudomonadati</taxon>
        <taxon>Bacteroidota</taxon>
        <taxon>Flavobacteriia</taxon>
        <taxon>Flavobacteriales</taxon>
        <taxon>Weeksellaceae</taxon>
        <taxon>Chryseobacterium group</taxon>
        <taxon>Chryseobacterium</taxon>
    </lineage>
</organism>
<dbReference type="Proteomes" id="UP000186106">
    <property type="component" value="Unassembled WGS sequence"/>
</dbReference>
<accession>A0A1N7IB04</accession>
<dbReference type="STRING" id="112234.SAMN05421768_103658"/>
<evidence type="ECO:0000313" key="2">
    <source>
        <dbReference type="EMBL" id="SIS34237.1"/>
    </source>
</evidence>
<evidence type="ECO:0000313" key="1">
    <source>
        <dbReference type="EMBL" id="AZB01259.1"/>
    </source>
</evidence>
<gene>
    <name evidence="1" type="ORF">EG359_17295</name>
    <name evidence="2" type="ORF">SAMN05421768_103658</name>
</gene>
<proteinExistence type="predicted"/>
<dbReference type="Proteomes" id="UP000279541">
    <property type="component" value="Chromosome"/>
</dbReference>
<evidence type="ECO:0008006" key="5">
    <source>
        <dbReference type="Google" id="ProtNLM"/>
    </source>
</evidence>
<name>A0A1N7IB04_9FLAO</name>
<evidence type="ECO:0000313" key="3">
    <source>
        <dbReference type="Proteomes" id="UP000186106"/>
    </source>
</evidence>
<protein>
    <recommendedName>
        <fullName evidence="5">Nucleoid-associated protein</fullName>
    </recommendedName>
</protein>
<sequence length="131" mass="15856">MIFKDYITKQLPQEYEVTKIDQVDFLNKSINFFNEKEDFVFEEFTNEVFSSKDIIESFENYKTDYEQDMQVNISESFEINSSAVKKIKRHFKSVIKLDQNFQIHIHGDQKFLKQGEDETGKFYQLYFNKEK</sequence>
<dbReference type="AlphaFoldDB" id="A0A1N7IB04"/>
<dbReference type="EMBL" id="CP033926">
    <property type="protein sequence ID" value="AZB01259.1"/>
    <property type="molecule type" value="Genomic_DNA"/>
</dbReference>
<dbReference type="OrthoDB" id="9153118at2"/>
<evidence type="ECO:0000313" key="4">
    <source>
        <dbReference type="Proteomes" id="UP000279541"/>
    </source>
</evidence>
<reference evidence="2 3" key="1">
    <citation type="submission" date="2017-01" db="EMBL/GenBank/DDBJ databases">
        <authorList>
            <person name="Mah S.A."/>
            <person name="Swanson W.J."/>
            <person name="Moy G.W."/>
            <person name="Vacquier V.D."/>
        </authorList>
    </citation>
    <scope>NUCLEOTIDE SEQUENCE [LARGE SCALE GENOMIC DNA]</scope>
    <source>
        <strain evidence="2 3">DSM 16927</strain>
    </source>
</reference>
<keyword evidence="4" id="KW-1185">Reference proteome</keyword>